<name>A0A9Q0JTA0_9MAGN</name>
<dbReference type="OrthoDB" id="644067at2759"/>
<dbReference type="Proteomes" id="UP001141806">
    <property type="component" value="Unassembled WGS sequence"/>
</dbReference>
<accession>A0A9Q0JTA0</accession>
<organism evidence="1 2">
    <name type="scientific">Protea cynaroides</name>
    <dbReference type="NCBI Taxonomy" id="273540"/>
    <lineage>
        <taxon>Eukaryota</taxon>
        <taxon>Viridiplantae</taxon>
        <taxon>Streptophyta</taxon>
        <taxon>Embryophyta</taxon>
        <taxon>Tracheophyta</taxon>
        <taxon>Spermatophyta</taxon>
        <taxon>Magnoliopsida</taxon>
        <taxon>Proteales</taxon>
        <taxon>Proteaceae</taxon>
        <taxon>Protea</taxon>
    </lineage>
</organism>
<protein>
    <submittedName>
        <fullName evidence="1">Uncharacterized protein</fullName>
    </submittedName>
</protein>
<keyword evidence="2" id="KW-1185">Reference proteome</keyword>
<gene>
    <name evidence="1" type="ORF">NE237_027728</name>
</gene>
<dbReference type="EMBL" id="JAMYWD010000012">
    <property type="protein sequence ID" value="KAJ4950896.1"/>
    <property type="molecule type" value="Genomic_DNA"/>
</dbReference>
<evidence type="ECO:0000313" key="2">
    <source>
        <dbReference type="Proteomes" id="UP001141806"/>
    </source>
</evidence>
<sequence length="99" mass="11140">MASLKVMVSSSSANLDLVRWASIYSLIVSELQKDQTKNCGSVNMDELFKNIYGDNPATADAIIGDYLNDGFMRAQRITTRRGSLRLSSHFLQLFYKLDL</sequence>
<comment type="caution">
    <text evidence="1">The sequence shown here is derived from an EMBL/GenBank/DDBJ whole genome shotgun (WGS) entry which is preliminary data.</text>
</comment>
<dbReference type="AlphaFoldDB" id="A0A9Q0JTA0"/>
<evidence type="ECO:0000313" key="1">
    <source>
        <dbReference type="EMBL" id="KAJ4950896.1"/>
    </source>
</evidence>
<proteinExistence type="predicted"/>
<reference evidence="1" key="1">
    <citation type="journal article" date="2023" name="Plant J.">
        <title>The genome of the king protea, Protea cynaroides.</title>
        <authorList>
            <person name="Chang J."/>
            <person name="Duong T.A."/>
            <person name="Schoeman C."/>
            <person name="Ma X."/>
            <person name="Roodt D."/>
            <person name="Barker N."/>
            <person name="Li Z."/>
            <person name="Van de Peer Y."/>
            <person name="Mizrachi E."/>
        </authorList>
    </citation>
    <scope>NUCLEOTIDE SEQUENCE</scope>
    <source>
        <tissue evidence="1">Young leaves</tissue>
    </source>
</reference>